<accession>A0A0A0P1Q7</accession>
<proteinExistence type="predicted"/>
<gene>
    <name evidence="2" type="ORF">IME_EC2_16</name>
</gene>
<evidence type="ECO:0000313" key="2">
    <source>
        <dbReference type="EMBL" id="AGZ17807.1"/>
    </source>
</evidence>
<reference evidence="2 3" key="1">
    <citation type="submission" date="2013-08" db="EMBL/GenBank/DDBJ databases">
        <authorList>
            <person name="Tong Y."/>
            <person name="Hua Y."/>
            <person name="Mi Z."/>
            <person name="An X."/>
            <person name="Pei G."/>
            <person name="Wang W."/>
            <person name="Xu X."/>
            <person name="Li S."/>
        </authorList>
    </citation>
    <scope>NUCLEOTIDE SEQUENCE [LARGE SCALE GENOMIC DNA]</scope>
    <source>
        <strain evidence="2">Sewage</strain>
    </source>
</reference>
<protein>
    <submittedName>
        <fullName evidence="2">Putative DNA primase</fullName>
    </submittedName>
</protein>
<dbReference type="EMBL" id="KF591601">
    <property type="protein sequence ID" value="AGZ17807.1"/>
    <property type="molecule type" value="Genomic_DNA"/>
</dbReference>
<evidence type="ECO:0000313" key="3">
    <source>
        <dbReference type="Proteomes" id="UP000030156"/>
    </source>
</evidence>
<dbReference type="Pfam" id="PF08273">
    <property type="entry name" value="Zn_Ribbon_Prim"/>
    <property type="match status" value="1"/>
</dbReference>
<dbReference type="InterPro" id="IPR013237">
    <property type="entry name" value="Phage_T7_Gp4_N"/>
</dbReference>
<keyword evidence="3" id="KW-1185">Reference proteome</keyword>
<sequence length="272" mass="29868">MAIYKKEDVLAAMPGKWEQALLDLCGWDRKAFNGNHQPCPICGGTDRFRWGHKQQTKKAEGFGYCSGSCGGARDGMFWFMTSRSQPFNEAINDLGDWIGGLTPEKRETIVKEARKYARQQDKPAQDWELTPEDVEKVMSKGAMRDGFLYVPCARPLGGSLGPWCNVAKIGSDRSVVFAAGGPTWGAVGLIHPAPDAPVYLVADPVHAVNVAARGEAEVWLTFRPMNAIQASAIYDGDREIRFVYTDPDEVFLYGYERTGRPCVGGHLAGAFG</sequence>
<dbReference type="GO" id="GO:0008270">
    <property type="term" value="F:zinc ion binding"/>
    <property type="evidence" value="ECO:0007669"/>
    <property type="project" value="InterPro"/>
</dbReference>
<name>A0A0A0P1Q7_9CAUD</name>
<organism evidence="2 3">
    <name type="scientific">Enterobacteria phage IME_EC2</name>
    <dbReference type="NCBI Taxonomy" id="1414766"/>
    <lineage>
        <taxon>Viruses</taxon>
        <taxon>Duplodnaviria</taxon>
        <taxon>Heunggongvirae</taxon>
        <taxon>Uroviricota</taxon>
        <taxon>Caudoviricetes</taxon>
        <taxon>Murrayvirus</taxon>
        <taxon>Murrayvirus EC2</taxon>
    </lineage>
</organism>
<feature type="domain" description="DNA primase/helicase Gp4 N-terminal Bacteriophage T7-like" evidence="1">
    <location>
        <begin position="34"/>
        <end position="76"/>
    </location>
</feature>
<evidence type="ECO:0000259" key="1">
    <source>
        <dbReference type="SMART" id="SM00778"/>
    </source>
</evidence>
<dbReference type="GO" id="GO:0004386">
    <property type="term" value="F:helicase activity"/>
    <property type="evidence" value="ECO:0007669"/>
    <property type="project" value="InterPro"/>
</dbReference>
<dbReference type="SMART" id="SM00778">
    <property type="entry name" value="Prim_Zn_Ribbon"/>
    <property type="match status" value="1"/>
</dbReference>
<dbReference type="Proteomes" id="UP000030156">
    <property type="component" value="Segment"/>
</dbReference>